<feature type="binding site" evidence="8">
    <location>
        <position position="191"/>
    </location>
    <ligand>
        <name>Fe cation</name>
        <dbReference type="ChEBI" id="CHEBI:24875"/>
        <label>2</label>
    </ligand>
</feature>
<evidence type="ECO:0000256" key="4">
    <source>
        <dbReference type="ARBA" id="ARBA00023002"/>
    </source>
</evidence>
<keyword evidence="2 8" id="KW-0831">Ubiquinone biosynthesis</keyword>
<evidence type="ECO:0000256" key="1">
    <source>
        <dbReference type="ARBA" id="ARBA00004749"/>
    </source>
</evidence>
<proteinExistence type="inferred from homology"/>
<comment type="similarity">
    <text evidence="8">Belongs to the COQ7 family.</text>
</comment>
<dbReference type="PANTHER" id="PTHR11237:SF4">
    <property type="entry name" value="5-DEMETHOXYUBIQUINONE HYDROXYLASE, MITOCHONDRIAL"/>
    <property type="match status" value="1"/>
</dbReference>
<comment type="cofactor">
    <cofactor evidence="8">
        <name>Fe cation</name>
        <dbReference type="ChEBI" id="CHEBI:24875"/>
    </cofactor>
    <text evidence="8">Binds 2 iron ions per subunit.</text>
</comment>
<keyword evidence="8" id="KW-0999">Mitochondrion inner membrane</keyword>
<feature type="binding site" evidence="8">
    <location>
        <position position="70"/>
    </location>
    <ligand>
        <name>Fe cation</name>
        <dbReference type="ChEBI" id="CHEBI:24875"/>
        <label>1</label>
    </ligand>
</feature>
<dbReference type="SUPFAM" id="SSF47240">
    <property type="entry name" value="Ferritin-like"/>
    <property type="match status" value="1"/>
</dbReference>
<feature type="binding site" evidence="8">
    <location>
        <position position="101"/>
    </location>
    <ligand>
        <name>Fe cation</name>
        <dbReference type="ChEBI" id="CHEBI:24875"/>
        <label>1</label>
    </ligand>
</feature>
<evidence type="ECO:0000313" key="9">
    <source>
        <dbReference type="EMBL" id="CAL1703718.1"/>
    </source>
</evidence>
<reference evidence="10" key="1">
    <citation type="submission" date="2024-04" db="EMBL/GenBank/DDBJ databases">
        <authorList>
            <person name="Shaw F."/>
            <person name="Minotto A."/>
        </authorList>
    </citation>
    <scope>NUCLEOTIDE SEQUENCE [LARGE SCALE GENOMIC DNA]</scope>
</reference>
<name>A0ABP1D9M1_9APHY</name>
<evidence type="ECO:0000256" key="6">
    <source>
        <dbReference type="ARBA" id="ARBA00023033"/>
    </source>
</evidence>
<dbReference type="EMBL" id="OZ037946">
    <property type="protein sequence ID" value="CAL1703718.1"/>
    <property type="molecule type" value="Genomic_DNA"/>
</dbReference>
<keyword evidence="4 8" id="KW-0560">Oxidoreductase</keyword>
<dbReference type="CDD" id="cd01042">
    <property type="entry name" value="DMQH"/>
    <property type="match status" value="1"/>
</dbReference>
<keyword evidence="8" id="KW-0496">Mitochondrion</keyword>
<dbReference type="Proteomes" id="UP001497453">
    <property type="component" value="Chromosome 3"/>
</dbReference>
<gene>
    <name evidence="8" type="primary">COQ7</name>
    <name evidence="9" type="ORF">GFSPODELE1_LOCUS4694</name>
</gene>
<feature type="binding site" evidence="8">
    <location>
        <position position="191"/>
    </location>
    <ligand>
        <name>Fe cation</name>
        <dbReference type="ChEBI" id="CHEBI:24875"/>
        <label>1</label>
    </ligand>
</feature>
<dbReference type="InterPro" id="IPR011566">
    <property type="entry name" value="Ubq_synth_Coq7"/>
</dbReference>
<accession>A0ABP1D9M1</accession>
<evidence type="ECO:0000256" key="7">
    <source>
        <dbReference type="ARBA" id="ARBA00023136"/>
    </source>
</evidence>
<comment type="subcellular location">
    <subcellularLocation>
        <location evidence="8">Mitochondrion inner membrane</location>
        <topology evidence="8">Peripheral membrane protein</topology>
        <orientation evidence="8">Matrix side</orientation>
    </subcellularLocation>
</comment>
<comment type="function">
    <text evidence="8">Catalyzes the hydroxylation of 2-polyprenyl-3-methyl-6-methoxy-1,4-benzoquinol (DMQH2) during ubiquinone biosynthesis. Has also a structural role in the COQ enzyme complex, stabilizing other COQ polypeptides.</text>
</comment>
<dbReference type="HAMAP" id="MF_01658">
    <property type="entry name" value="COQ7"/>
    <property type="match status" value="1"/>
</dbReference>
<evidence type="ECO:0000313" key="10">
    <source>
        <dbReference type="Proteomes" id="UP001497453"/>
    </source>
</evidence>
<protein>
    <recommendedName>
        <fullName evidence="8">5-demethoxyubiquinone hydroxylase, mitochondrial</fullName>
        <shortName evidence="8">DMQ hydroxylase</shortName>
        <ecNumber evidence="8">1.14.99.60</ecNumber>
    </recommendedName>
    <alternativeName>
        <fullName evidence="8">Ubiquinone biosynthesis monooxygenase COQ7</fullName>
    </alternativeName>
</protein>
<comment type="catalytic activity">
    <reaction evidence="8">
        <text>a 5-methoxy-2-methyl-3-(all-trans-polyprenyl)benzene-1,4-diol + AH2 + O2 = a 3-demethylubiquinol + A + H2O</text>
        <dbReference type="Rhea" id="RHEA:50908"/>
        <dbReference type="Rhea" id="RHEA-COMP:10859"/>
        <dbReference type="Rhea" id="RHEA-COMP:10914"/>
        <dbReference type="ChEBI" id="CHEBI:13193"/>
        <dbReference type="ChEBI" id="CHEBI:15377"/>
        <dbReference type="ChEBI" id="CHEBI:15379"/>
        <dbReference type="ChEBI" id="CHEBI:17499"/>
        <dbReference type="ChEBI" id="CHEBI:84167"/>
        <dbReference type="ChEBI" id="CHEBI:84422"/>
        <dbReference type="EC" id="1.14.99.60"/>
    </reaction>
</comment>
<feature type="binding site" evidence="8">
    <location>
        <position position="194"/>
    </location>
    <ligand>
        <name>Fe cation</name>
        <dbReference type="ChEBI" id="CHEBI:24875"/>
        <label>2</label>
    </ligand>
</feature>
<sequence length="230" mass="25451">MLRIAFNRQPLLLLSRRTFATEASSRALPSAVYTNASGKGDPSTTSTPEDITEAQRKVLDAALRVDQAGEIAANYIYNGQLAILGRDRKLRPLIQEMWDQEKKHLEVMNKLQVQHRVRPTLMWEVAKVAGYGLGAVTALLGKEAAMACTEAVETVIGEHYDDQLKELDEMSTSHSSIPLLKEVIKEFRDDELEHLDIAVENDSQRAPAHALLGTVIGGGCKVAIELCKRF</sequence>
<comment type="pathway">
    <text evidence="1 8">Cofactor biosynthesis; ubiquinone biosynthesis.</text>
</comment>
<evidence type="ECO:0000256" key="5">
    <source>
        <dbReference type="ARBA" id="ARBA00023004"/>
    </source>
</evidence>
<feature type="binding site" evidence="8">
    <location>
        <position position="104"/>
    </location>
    <ligand>
        <name>Fe cation</name>
        <dbReference type="ChEBI" id="CHEBI:24875"/>
        <label>1</label>
    </ligand>
</feature>
<organism evidence="9 10">
    <name type="scientific">Somion occarium</name>
    <dbReference type="NCBI Taxonomy" id="3059160"/>
    <lineage>
        <taxon>Eukaryota</taxon>
        <taxon>Fungi</taxon>
        <taxon>Dikarya</taxon>
        <taxon>Basidiomycota</taxon>
        <taxon>Agaricomycotina</taxon>
        <taxon>Agaricomycetes</taxon>
        <taxon>Polyporales</taxon>
        <taxon>Cerrenaceae</taxon>
        <taxon>Somion</taxon>
    </lineage>
</organism>
<evidence type="ECO:0000256" key="8">
    <source>
        <dbReference type="HAMAP-Rule" id="MF_03194"/>
    </source>
</evidence>
<feature type="binding site" evidence="8">
    <location>
        <position position="153"/>
    </location>
    <ligand>
        <name>Fe cation</name>
        <dbReference type="ChEBI" id="CHEBI:24875"/>
        <label>2</label>
    </ligand>
</feature>
<keyword evidence="7 8" id="KW-0472">Membrane</keyword>
<keyword evidence="10" id="KW-1185">Reference proteome</keyword>
<comment type="subunit">
    <text evidence="8">Component of a multi-subunit COQ enzyme complex, composed of at least COQ3, COQ4, COQ5, COQ6, COQ7 and COQ9.</text>
</comment>
<feature type="binding site" evidence="8">
    <location>
        <position position="101"/>
    </location>
    <ligand>
        <name>Fe cation</name>
        <dbReference type="ChEBI" id="CHEBI:24875"/>
        <label>2</label>
    </ligand>
</feature>
<dbReference type="Pfam" id="PF03232">
    <property type="entry name" value="COQ7"/>
    <property type="match status" value="1"/>
</dbReference>
<dbReference type="PANTHER" id="PTHR11237">
    <property type="entry name" value="COENZYME Q10 BIOSYNTHESIS PROTEIN 7"/>
    <property type="match status" value="1"/>
</dbReference>
<evidence type="ECO:0000256" key="3">
    <source>
        <dbReference type="ARBA" id="ARBA00022723"/>
    </source>
</evidence>
<keyword evidence="3 8" id="KW-0479">Metal-binding</keyword>
<dbReference type="InterPro" id="IPR009078">
    <property type="entry name" value="Ferritin-like_SF"/>
</dbReference>
<evidence type="ECO:0000256" key="2">
    <source>
        <dbReference type="ARBA" id="ARBA00022688"/>
    </source>
</evidence>
<keyword evidence="5 8" id="KW-0408">Iron</keyword>
<dbReference type="EC" id="1.14.99.60" evidence="8"/>
<keyword evidence="6 8" id="KW-0503">Monooxygenase</keyword>